<evidence type="ECO:0000256" key="1">
    <source>
        <dbReference type="ARBA" id="ARBA00022741"/>
    </source>
</evidence>
<dbReference type="CDD" id="cd00268">
    <property type="entry name" value="DEADc"/>
    <property type="match status" value="1"/>
</dbReference>
<dbReference type="AlphaFoldDB" id="A0A556PTL3"/>
<evidence type="ECO:0000259" key="9">
    <source>
        <dbReference type="PROSITE" id="PS51194"/>
    </source>
</evidence>
<comment type="caution">
    <text evidence="11">The sequence shown here is derived from an EMBL/GenBank/DDBJ whole genome shotgun (WGS) entry which is preliminary data.</text>
</comment>
<dbReference type="PANTHER" id="PTHR47959:SF1">
    <property type="entry name" value="ATP-DEPENDENT RNA HELICASE DBPA"/>
    <property type="match status" value="1"/>
</dbReference>
<dbReference type="InterPro" id="IPR011545">
    <property type="entry name" value="DEAD/DEAH_box_helicase_dom"/>
</dbReference>
<dbReference type="InterPro" id="IPR014014">
    <property type="entry name" value="RNA_helicase_DEAD_Q_motif"/>
</dbReference>
<evidence type="ECO:0000256" key="6">
    <source>
        <dbReference type="PROSITE-ProRule" id="PRU00552"/>
    </source>
</evidence>
<keyword evidence="12" id="KW-1185">Reference proteome</keyword>
<keyword evidence="1" id="KW-0547">Nucleotide-binding</keyword>
<feature type="compositionally biased region" description="Basic and acidic residues" evidence="7">
    <location>
        <begin position="419"/>
        <end position="432"/>
    </location>
</feature>
<dbReference type="GO" id="GO:0005829">
    <property type="term" value="C:cytosol"/>
    <property type="evidence" value="ECO:0007669"/>
    <property type="project" value="TreeGrafter"/>
</dbReference>
<accession>A0A556PTL3</accession>
<keyword evidence="4" id="KW-0067">ATP-binding</keyword>
<evidence type="ECO:0000313" key="12">
    <source>
        <dbReference type="Proteomes" id="UP000316425"/>
    </source>
</evidence>
<feature type="domain" description="DEAD-box RNA helicase Q" evidence="10">
    <location>
        <begin position="3"/>
        <end position="31"/>
    </location>
</feature>
<name>A0A556PTL3_9BACI</name>
<dbReference type="PROSITE" id="PS51195">
    <property type="entry name" value="Q_MOTIF"/>
    <property type="match status" value="1"/>
</dbReference>
<dbReference type="PANTHER" id="PTHR47959">
    <property type="entry name" value="ATP-DEPENDENT RNA HELICASE RHLE-RELATED"/>
    <property type="match status" value="1"/>
</dbReference>
<dbReference type="EMBL" id="VMHE01000001">
    <property type="protein sequence ID" value="TSJ67715.1"/>
    <property type="molecule type" value="Genomic_DNA"/>
</dbReference>
<evidence type="ECO:0000256" key="3">
    <source>
        <dbReference type="ARBA" id="ARBA00022806"/>
    </source>
</evidence>
<reference evidence="11 12" key="1">
    <citation type="submission" date="2019-07" db="EMBL/GenBank/DDBJ databases">
        <title>Allobacillus sp. nov. SKP isolated from shrimp paste of Euphausiacea.</title>
        <authorList>
            <person name="Kanchanasin P."/>
            <person name="Tanasupawat S."/>
            <person name="Shi W."/>
            <person name="Wu L."/>
            <person name="Ma J."/>
        </authorList>
    </citation>
    <scope>NUCLEOTIDE SEQUENCE [LARGE SCALE GENOMIC DNA]</scope>
    <source>
        <strain evidence="11 12">SKP4-8</strain>
    </source>
</reference>
<dbReference type="PROSITE" id="PS51192">
    <property type="entry name" value="HELICASE_ATP_BIND_1"/>
    <property type="match status" value="1"/>
</dbReference>
<evidence type="ECO:0000256" key="2">
    <source>
        <dbReference type="ARBA" id="ARBA00022801"/>
    </source>
</evidence>
<evidence type="ECO:0000256" key="7">
    <source>
        <dbReference type="SAM" id="MobiDB-lite"/>
    </source>
</evidence>
<feature type="short sequence motif" description="Q motif" evidence="6">
    <location>
        <begin position="3"/>
        <end position="31"/>
    </location>
</feature>
<dbReference type="GO" id="GO:0005524">
    <property type="term" value="F:ATP binding"/>
    <property type="evidence" value="ECO:0007669"/>
    <property type="project" value="UniProtKB-KW"/>
</dbReference>
<evidence type="ECO:0000313" key="11">
    <source>
        <dbReference type="EMBL" id="TSJ67715.1"/>
    </source>
</evidence>
<sequence>MTKMFNDYALSENMLQIIHQLGFKKPTEIQHEVIPQSFSNRSIIGQSQTGSGKTHAYLIPLFEQIDTTDASVQKIVIAPTRELAIQIFDEVKKIIHLADDQVGWNARLVIGGTDKNRELQKMKNQPHLIVGTPGRILDFMKEQAIKTASVNTVVLDEADLTIDLGLINEVDQILYRLKEDVQTMIFSATIPKGLQPLLKRYLNNPLHIEIDHGSFGPEKLEHRLVPLRHRNRADLLIKASELINPYIALVFVNKKEDADELANELISKGFEVGLIHGGLKPRERKRMLQELKSLRFQYIVATDLAARGIDIPGISHVFNAQLPQEMDSYIHRVGRTARAGLEGTAVSFYEEKDLPLIEKLEERGLSFTNMDIKQGEWVEVKEWNERKKRERKESELDAQAWQQVRRKKKVKPGYKKKMKSEQERIKQQMKRDQFRKKRK</sequence>
<dbReference type="InterPro" id="IPR050079">
    <property type="entry name" value="DEAD_box_RNA_helicase"/>
</dbReference>
<dbReference type="InterPro" id="IPR001650">
    <property type="entry name" value="Helicase_C-like"/>
</dbReference>
<dbReference type="InterPro" id="IPR027417">
    <property type="entry name" value="P-loop_NTPase"/>
</dbReference>
<dbReference type="Pfam" id="PF00271">
    <property type="entry name" value="Helicase_C"/>
    <property type="match status" value="1"/>
</dbReference>
<keyword evidence="2" id="KW-0378">Hydrolase</keyword>
<dbReference type="Proteomes" id="UP000316425">
    <property type="component" value="Unassembled WGS sequence"/>
</dbReference>
<dbReference type="Gene3D" id="3.40.50.300">
    <property type="entry name" value="P-loop containing nucleotide triphosphate hydrolases"/>
    <property type="match status" value="2"/>
</dbReference>
<dbReference type="GO" id="GO:0016787">
    <property type="term" value="F:hydrolase activity"/>
    <property type="evidence" value="ECO:0007669"/>
    <property type="project" value="UniProtKB-KW"/>
</dbReference>
<evidence type="ECO:0000256" key="4">
    <source>
        <dbReference type="ARBA" id="ARBA00022840"/>
    </source>
</evidence>
<evidence type="ECO:0000259" key="10">
    <source>
        <dbReference type="PROSITE" id="PS51195"/>
    </source>
</evidence>
<dbReference type="PROSITE" id="PS51194">
    <property type="entry name" value="HELICASE_CTER"/>
    <property type="match status" value="1"/>
</dbReference>
<dbReference type="OrthoDB" id="9805696at2"/>
<feature type="domain" description="Helicase C-terminal" evidence="9">
    <location>
        <begin position="219"/>
        <end position="384"/>
    </location>
</feature>
<protein>
    <submittedName>
        <fullName evidence="11">DEAD/DEAH box helicase</fullName>
    </submittedName>
</protein>
<dbReference type="SUPFAM" id="SSF52540">
    <property type="entry name" value="P-loop containing nucleoside triphosphate hydrolases"/>
    <property type="match status" value="1"/>
</dbReference>
<feature type="domain" description="Helicase ATP-binding" evidence="8">
    <location>
        <begin position="34"/>
        <end position="208"/>
    </location>
</feature>
<dbReference type="GO" id="GO:0003724">
    <property type="term" value="F:RNA helicase activity"/>
    <property type="evidence" value="ECO:0007669"/>
    <property type="project" value="InterPro"/>
</dbReference>
<dbReference type="Pfam" id="PF00270">
    <property type="entry name" value="DEAD"/>
    <property type="match status" value="1"/>
</dbReference>
<evidence type="ECO:0000259" key="8">
    <source>
        <dbReference type="PROSITE" id="PS51192"/>
    </source>
</evidence>
<dbReference type="InterPro" id="IPR014001">
    <property type="entry name" value="Helicase_ATP-bd"/>
</dbReference>
<feature type="region of interest" description="Disordered" evidence="7">
    <location>
        <begin position="387"/>
        <end position="439"/>
    </location>
</feature>
<feature type="compositionally biased region" description="Basic residues" evidence="7">
    <location>
        <begin position="404"/>
        <end position="418"/>
    </location>
</feature>
<dbReference type="InterPro" id="IPR044742">
    <property type="entry name" value="DEAD/DEAH_RhlB"/>
</dbReference>
<organism evidence="11 12">
    <name type="scientific">Allobacillus salarius</name>
    <dbReference type="NCBI Taxonomy" id="1955272"/>
    <lineage>
        <taxon>Bacteria</taxon>
        <taxon>Bacillati</taxon>
        <taxon>Bacillota</taxon>
        <taxon>Bacilli</taxon>
        <taxon>Bacillales</taxon>
        <taxon>Bacillaceae</taxon>
        <taxon>Allobacillus</taxon>
    </lineage>
</organism>
<gene>
    <name evidence="11" type="ORF">FPQ13_01225</name>
</gene>
<dbReference type="GO" id="GO:0003676">
    <property type="term" value="F:nucleic acid binding"/>
    <property type="evidence" value="ECO:0007669"/>
    <property type="project" value="InterPro"/>
</dbReference>
<evidence type="ECO:0000256" key="5">
    <source>
        <dbReference type="ARBA" id="ARBA00038437"/>
    </source>
</evidence>
<comment type="similarity">
    <text evidence="5">Belongs to the DEAD box helicase family.</text>
</comment>
<dbReference type="SMART" id="SM00490">
    <property type="entry name" value="HELICc"/>
    <property type="match status" value="1"/>
</dbReference>
<dbReference type="RefSeq" id="WP_144087474.1">
    <property type="nucleotide sequence ID" value="NZ_VMHE01000001.1"/>
</dbReference>
<keyword evidence="3 11" id="KW-0347">Helicase</keyword>
<proteinExistence type="inferred from homology"/>
<dbReference type="CDD" id="cd18787">
    <property type="entry name" value="SF2_C_DEAD"/>
    <property type="match status" value="1"/>
</dbReference>
<dbReference type="SMART" id="SM00487">
    <property type="entry name" value="DEXDc"/>
    <property type="match status" value="1"/>
</dbReference>